<dbReference type="Proteomes" id="UP001303046">
    <property type="component" value="Unassembled WGS sequence"/>
</dbReference>
<gene>
    <name evidence="4" type="primary">Necator_chrIII.g10629</name>
    <name evidence="4" type="ORF">RB195_009864</name>
</gene>
<evidence type="ECO:0000256" key="2">
    <source>
        <dbReference type="SAM" id="MobiDB-lite"/>
    </source>
</evidence>
<evidence type="ECO:0000256" key="1">
    <source>
        <dbReference type="ARBA" id="ARBA00022737"/>
    </source>
</evidence>
<feature type="compositionally biased region" description="Low complexity" evidence="2">
    <location>
        <begin position="140"/>
        <end position="151"/>
    </location>
</feature>
<name>A0ABR1CVD7_NECAM</name>
<feature type="compositionally biased region" description="Low complexity" evidence="2">
    <location>
        <begin position="289"/>
        <end position="310"/>
    </location>
</feature>
<keyword evidence="5" id="KW-1185">Reference proteome</keyword>
<reference evidence="4 5" key="1">
    <citation type="submission" date="2023-08" db="EMBL/GenBank/DDBJ databases">
        <title>A Necator americanus chromosomal reference genome.</title>
        <authorList>
            <person name="Ilik V."/>
            <person name="Petrzelkova K.J."/>
            <person name="Pardy F."/>
            <person name="Fuh T."/>
            <person name="Niatou-Singa F.S."/>
            <person name="Gouil Q."/>
            <person name="Baker L."/>
            <person name="Ritchie M.E."/>
            <person name="Jex A.R."/>
            <person name="Gazzola D."/>
            <person name="Li H."/>
            <person name="Toshio Fujiwara R."/>
            <person name="Zhan B."/>
            <person name="Aroian R.V."/>
            <person name="Pafco B."/>
            <person name="Schwarz E.M."/>
        </authorList>
    </citation>
    <scope>NUCLEOTIDE SEQUENCE [LARGE SCALE GENOMIC DNA]</scope>
    <source>
        <strain evidence="4 5">Aroian</strain>
        <tissue evidence="4">Whole animal</tissue>
    </source>
</reference>
<evidence type="ECO:0000313" key="4">
    <source>
        <dbReference type="EMBL" id="KAK6742258.1"/>
    </source>
</evidence>
<dbReference type="InterPro" id="IPR002486">
    <property type="entry name" value="Col_cuticle_N"/>
</dbReference>
<comment type="caution">
    <text evidence="4">The sequence shown here is derived from an EMBL/GenBank/DDBJ whole genome shotgun (WGS) entry which is preliminary data.</text>
</comment>
<dbReference type="PANTHER" id="PTHR24637:SF393">
    <property type="entry name" value="CUTICLE COLLAGEN ROL-6"/>
    <property type="match status" value="1"/>
</dbReference>
<accession>A0ABR1CVD7</accession>
<feature type="region of interest" description="Disordered" evidence="2">
    <location>
        <begin position="106"/>
        <end position="157"/>
    </location>
</feature>
<feature type="compositionally biased region" description="Low complexity" evidence="2">
    <location>
        <begin position="182"/>
        <end position="204"/>
    </location>
</feature>
<dbReference type="PANTHER" id="PTHR24637">
    <property type="entry name" value="COLLAGEN"/>
    <property type="match status" value="1"/>
</dbReference>
<sequence length="383" mass="38611">MWAIVPSINIDIINTDQFIHACGKDIETIKMSASGATSGALLFSGATLLVSLVAAAAIYSQVNSIWSELDAEMNNFKVLTDDLWKDMIGLGAGTPSNRLRRQSYGGYAASGAQPPAPTPLSSSVNAYGGGAPQNSDYAGSSNTPLSNPSSNFGFPTGPGSFVPGGNARCVCTMESSCPPGAPGATGEPGPDGLDGLDGIPGFDGLDAEDISNEAPQGCFTCPQGLPGPQGPSGPPGIRGMRGAKGQSGRPGKDGNPGMPGEMGPPGPPGEDGHPGKPGDKGDDAEKPVGRPGLRGPPGDQGPEGPEGTPGRDAYPGPQGPIGEPGVPGYQGAAGPDGEEGPPGPQGDVGKDAEYCKCPDREAHRPLQSPPHGSGYGRKKYRKH</sequence>
<feature type="region of interest" description="Disordered" evidence="2">
    <location>
        <begin position="176"/>
        <end position="383"/>
    </location>
</feature>
<dbReference type="SMART" id="SM01088">
    <property type="entry name" value="Col_cuticle_N"/>
    <property type="match status" value="1"/>
</dbReference>
<dbReference type="EMBL" id="JAVFWL010000003">
    <property type="protein sequence ID" value="KAK6742258.1"/>
    <property type="molecule type" value="Genomic_DNA"/>
</dbReference>
<dbReference type="InterPro" id="IPR008160">
    <property type="entry name" value="Collagen"/>
</dbReference>
<evidence type="ECO:0000259" key="3">
    <source>
        <dbReference type="SMART" id="SM01088"/>
    </source>
</evidence>
<dbReference type="Pfam" id="PF01391">
    <property type="entry name" value="Collagen"/>
    <property type="match status" value="2"/>
</dbReference>
<organism evidence="4 5">
    <name type="scientific">Necator americanus</name>
    <name type="common">Human hookworm</name>
    <dbReference type="NCBI Taxonomy" id="51031"/>
    <lineage>
        <taxon>Eukaryota</taxon>
        <taxon>Metazoa</taxon>
        <taxon>Ecdysozoa</taxon>
        <taxon>Nematoda</taxon>
        <taxon>Chromadorea</taxon>
        <taxon>Rhabditida</taxon>
        <taxon>Rhabditina</taxon>
        <taxon>Rhabditomorpha</taxon>
        <taxon>Strongyloidea</taxon>
        <taxon>Ancylostomatidae</taxon>
        <taxon>Bunostominae</taxon>
        <taxon>Necator</taxon>
    </lineage>
</organism>
<protein>
    <recommendedName>
        <fullName evidence="3">Nematode cuticle collagen N-terminal domain-containing protein</fullName>
    </recommendedName>
</protein>
<feature type="compositionally biased region" description="Basic and acidic residues" evidence="2">
    <location>
        <begin position="270"/>
        <end position="288"/>
    </location>
</feature>
<evidence type="ECO:0000313" key="5">
    <source>
        <dbReference type="Proteomes" id="UP001303046"/>
    </source>
</evidence>
<proteinExistence type="predicted"/>
<feature type="domain" description="Nematode cuticle collagen N-terminal" evidence="3">
    <location>
        <begin position="37"/>
        <end position="87"/>
    </location>
</feature>
<keyword evidence="1" id="KW-0677">Repeat</keyword>
<feature type="compositionally biased region" description="Basic and acidic residues" evidence="2">
    <location>
        <begin position="348"/>
        <end position="364"/>
    </location>
</feature>
<dbReference type="Pfam" id="PF01484">
    <property type="entry name" value="Col_cuticle_N"/>
    <property type="match status" value="1"/>
</dbReference>